<dbReference type="Proteomes" id="UP000284243">
    <property type="component" value="Unassembled WGS sequence"/>
</dbReference>
<evidence type="ECO:0000313" key="1">
    <source>
        <dbReference type="EMBL" id="RGU54413.1"/>
    </source>
</evidence>
<evidence type="ECO:0000313" key="2">
    <source>
        <dbReference type="Proteomes" id="UP000284243"/>
    </source>
</evidence>
<name>A0A412TKY4_9BACT</name>
<dbReference type="EMBL" id="QRYC01000031">
    <property type="protein sequence ID" value="RGU54413.1"/>
    <property type="molecule type" value="Genomic_DNA"/>
</dbReference>
<organism evidence="1 2">
    <name type="scientific">Odoribacter splanchnicus</name>
    <dbReference type="NCBI Taxonomy" id="28118"/>
    <lineage>
        <taxon>Bacteria</taxon>
        <taxon>Pseudomonadati</taxon>
        <taxon>Bacteroidota</taxon>
        <taxon>Bacteroidia</taxon>
        <taxon>Bacteroidales</taxon>
        <taxon>Odoribacteraceae</taxon>
        <taxon>Odoribacter</taxon>
    </lineage>
</organism>
<accession>A0A412TKY4</accession>
<protein>
    <submittedName>
        <fullName evidence="1">Uncharacterized protein</fullName>
    </submittedName>
</protein>
<sequence>MEKLHKLIPTLQASPATSRTVMMDDVEIPGQTFCPVRFSKFIINPIETGNQLRSVFFSLNETARVPTTEVISFTKPDEDVITVLNSKVHFPRDDH</sequence>
<dbReference type="AlphaFoldDB" id="A0A412TKY4"/>
<comment type="caution">
    <text evidence="1">The sequence shown here is derived from an EMBL/GenBank/DDBJ whole genome shotgun (WGS) entry which is preliminary data.</text>
</comment>
<proteinExistence type="predicted"/>
<gene>
    <name evidence="1" type="ORF">DWW57_16200</name>
</gene>
<reference evidence="1 2" key="1">
    <citation type="submission" date="2018-08" db="EMBL/GenBank/DDBJ databases">
        <title>A genome reference for cultivated species of the human gut microbiota.</title>
        <authorList>
            <person name="Zou Y."/>
            <person name="Xue W."/>
            <person name="Luo G."/>
        </authorList>
    </citation>
    <scope>NUCLEOTIDE SEQUENCE [LARGE SCALE GENOMIC DNA]</scope>
    <source>
        <strain evidence="1 2">AF16-14</strain>
    </source>
</reference>
<dbReference type="RefSeq" id="WP_046404604.1">
    <property type="nucleotide sequence ID" value="NZ_QRYC01000031.1"/>
</dbReference>